<comment type="caution">
    <text evidence="9">The sequence shown here is derived from an EMBL/GenBank/DDBJ whole genome shotgun (WGS) entry which is preliminary data.</text>
</comment>
<evidence type="ECO:0000256" key="1">
    <source>
        <dbReference type="ARBA" id="ARBA00001974"/>
    </source>
</evidence>
<evidence type="ECO:0000256" key="2">
    <source>
        <dbReference type="ARBA" id="ARBA00004749"/>
    </source>
</evidence>
<keyword evidence="4" id="KW-0285">Flavoprotein</keyword>
<evidence type="ECO:0000256" key="7">
    <source>
        <dbReference type="ARBA" id="ARBA00023033"/>
    </source>
</evidence>
<evidence type="ECO:0000256" key="3">
    <source>
        <dbReference type="ARBA" id="ARBA00005349"/>
    </source>
</evidence>
<evidence type="ECO:0000256" key="5">
    <source>
        <dbReference type="ARBA" id="ARBA00022827"/>
    </source>
</evidence>
<dbReference type="InterPro" id="IPR051205">
    <property type="entry name" value="UbiH/COQ6_monooxygenase"/>
</dbReference>
<feature type="domain" description="FAD-binding" evidence="8">
    <location>
        <begin position="10"/>
        <end position="364"/>
    </location>
</feature>
<dbReference type="GO" id="GO:0016705">
    <property type="term" value="F:oxidoreductase activity, acting on paired donors, with incorporation or reduction of molecular oxygen"/>
    <property type="evidence" value="ECO:0007669"/>
    <property type="project" value="InterPro"/>
</dbReference>
<dbReference type="PROSITE" id="PS01304">
    <property type="entry name" value="UBIH"/>
    <property type="match status" value="1"/>
</dbReference>
<dbReference type="PRINTS" id="PR00420">
    <property type="entry name" value="RNGMNOXGNASE"/>
</dbReference>
<protein>
    <submittedName>
        <fullName evidence="9">Ubiquinone biosynthesis UbiH/UbiF/VisC/COQ6 family hydroxylase</fullName>
    </submittedName>
</protein>
<dbReference type="InterPro" id="IPR018168">
    <property type="entry name" value="Ubi_Hdrlase_CS"/>
</dbReference>
<dbReference type="GO" id="GO:0004497">
    <property type="term" value="F:monooxygenase activity"/>
    <property type="evidence" value="ECO:0007669"/>
    <property type="project" value="UniProtKB-KW"/>
</dbReference>
<keyword evidence="7" id="KW-0503">Monooxygenase</keyword>
<dbReference type="PANTHER" id="PTHR43876">
    <property type="entry name" value="UBIQUINONE BIOSYNTHESIS MONOOXYGENASE COQ6, MITOCHONDRIAL"/>
    <property type="match status" value="1"/>
</dbReference>
<dbReference type="GO" id="GO:0110142">
    <property type="term" value="C:ubiquinone biosynthesis complex"/>
    <property type="evidence" value="ECO:0007669"/>
    <property type="project" value="UniProtKB-ARBA"/>
</dbReference>
<dbReference type="AlphaFoldDB" id="A0A7Y9ITD0"/>
<evidence type="ECO:0000313" key="10">
    <source>
        <dbReference type="Proteomes" id="UP000542125"/>
    </source>
</evidence>
<evidence type="ECO:0000259" key="8">
    <source>
        <dbReference type="Pfam" id="PF01494"/>
    </source>
</evidence>
<keyword evidence="5" id="KW-0274">FAD</keyword>
<dbReference type="InterPro" id="IPR010971">
    <property type="entry name" value="UbiH/COQ6"/>
</dbReference>
<dbReference type="InterPro" id="IPR002938">
    <property type="entry name" value="FAD-bd"/>
</dbReference>
<accession>A0A7Y9ITD0</accession>
<organism evidence="9 10">
    <name type="scientific">Pigmentiphaga litoralis</name>
    <dbReference type="NCBI Taxonomy" id="516702"/>
    <lineage>
        <taxon>Bacteria</taxon>
        <taxon>Pseudomonadati</taxon>
        <taxon>Pseudomonadota</taxon>
        <taxon>Betaproteobacteria</taxon>
        <taxon>Burkholderiales</taxon>
        <taxon>Alcaligenaceae</taxon>
        <taxon>Pigmentiphaga</taxon>
    </lineage>
</organism>
<gene>
    <name evidence="9" type="ORF">FHW18_001220</name>
</gene>
<dbReference type="Pfam" id="PF01494">
    <property type="entry name" value="FAD_binding_3"/>
    <property type="match status" value="1"/>
</dbReference>
<reference evidence="9 10" key="1">
    <citation type="submission" date="2020-07" db="EMBL/GenBank/DDBJ databases">
        <title>Genomic Encyclopedia of Type Strains, Phase IV (KMG-V): Genome sequencing to study the core and pangenomes of soil and plant-associated prokaryotes.</title>
        <authorList>
            <person name="Whitman W."/>
        </authorList>
    </citation>
    <scope>NUCLEOTIDE SEQUENCE [LARGE SCALE GENOMIC DNA]</scope>
    <source>
        <strain evidence="9 10">SAS40</strain>
    </source>
</reference>
<evidence type="ECO:0000313" key="9">
    <source>
        <dbReference type="EMBL" id="NYE81949.1"/>
    </source>
</evidence>
<dbReference type="InterPro" id="IPR036188">
    <property type="entry name" value="FAD/NAD-bd_sf"/>
</dbReference>
<evidence type="ECO:0000256" key="6">
    <source>
        <dbReference type="ARBA" id="ARBA00023002"/>
    </source>
</evidence>
<comment type="pathway">
    <text evidence="2">Cofactor biosynthesis; ubiquinone biosynthesis.</text>
</comment>
<evidence type="ECO:0000256" key="4">
    <source>
        <dbReference type="ARBA" id="ARBA00022630"/>
    </source>
</evidence>
<dbReference type="Gene3D" id="3.50.50.60">
    <property type="entry name" value="FAD/NAD(P)-binding domain"/>
    <property type="match status" value="2"/>
</dbReference>
<proteinExistence type="inferred from homology"/>
<dbReference type="GO" id="GO:0006744">
    <property type="term" value="P:ubiquinone biosynthetic process"/>
    <property type="evidence" value="ECO:0007669"/>
    <property type="project" value="UniProtKB-UniPathway"/>
</dbReference>
<dbReference type="NCBIfam" id="TIGR01988">
    <property type="entry name" value="Ubi-OHases"/>
    <property type="match status" value="1"/>
</dbReference>
<keyword evidence="9" id="KW-0830">Ubiquinone</keyword>
<dbReference type="RefSeq" id="WP_179584376.1">
    <property type="nucleotide sequence ID" value="NZ_JACBYR010000001.1"/>
</dbReference>
<name>A0A7Y9ITD0_9BURK</name>
<sequence length="417" mass="44383">MNSSRSSASTIIVIGTGIAGLASALALARKDQDVALLGPKAPLPPARADEFDPRVYAISPASQQFLVELGIWDLLPADRVMPVEAMEVFGDAASPPADAVRRMPAPSTGRVELSAWQGGLAAMAWIVESRELERALRQAVQMFNIRWIADRYAGLERHAPDAPLMLRTANHAGLPCGLAVGADGADSPLRESIGLPVTRSTYDATGLVMHLSVALPHQGRARQWFTPDGVLALLPMPDADGQPQVSMVWSMRTAKADALLAMDAATQRVAMGERLFEATGGVLGALTARTSLVGFPLALQSASQMVAPGVALVGDAAHLVHPLAGQGLNLGLGDAKALADTLATREAYRNVYDLRVLRRYQRARAEPLLAMRLATDGLYRLFDSPLAPVNWLRNAGMNVVDRLPPLKRLLVQGASGL</sequence>
<dbReference type="EMBL" id="JACBYR010000001">
    <property type="protein sequence ID" value="NYE81949.1"/>
    <property type="molecule type" value="Genomic_DNA"/>
</dbReference>
<dbReference type="UniPathway" id="UPA00232"/>
<dbReference type="PANTHER" id="PTHR43876:SF7">
    <property type="entry name" value="UBIQUINONE BIOSYNTHESIS MONOOXYGENASE COQ6, MITOCHONDRIAL"/>
    <property type="match status" value="1"/>
</dbReference>
<keyword evidence="10" id="KW-1185">Reference proteome</keyword>
<dbReference type="GO" id="GO:0071949">
    <property type="term" value="F:FAD binding"/>
    <property type="evidence" value="ECO:0007669"/>
    <property type="project" value="InterPro"/>
</dbReference>
<comment type="similarity">
    <text evidence="3">Belongs to the UbiH/COQ6 family.</text>
</comment>
<comment type="cofactor">
    <cofactor evidence="1">
        <name>FAD</name>
        <dbReference type="ChEBI" id="CHEBI:57692"/>
    </cofactor>
</comment>
<dbReference type="Proteomes" id="UP000542125">
    <property type="component" value="Unassembled WGS sequence"/>
</dbReference>
<dbReference type="FunFam" id="3.50.50.60:FF:000021">
    <property type="entry name" value="Ubiquinone biosynthesis monooxygenase COQ6"/>
    <property type="match status" value="1"/>
</dbReference>
<keyword evidence="6" id="KW-0560">Oxidoreductase</keyword>
<dbReference type="SUPFAM" id="SSF51905">
    <property type="entry name" value="FAD/NAD(P)-binding domain"/>
    <property type="match status" value="1"/>
</dbReference>